<proteinExistence type="predicted"/>
<evidence type="ECO:0008006" key="3">
    <source>
        <dbReference type="Google" id="ProtNLM"/>
    </source>
</evidence>
<dbReference type="Proteomes" id="UP000194946">
    <property type="component" value="Unassembled WGS sequence"/>
</dbReference>
<evidence type="ECO:0000313" key="2">
    <source>
        <dbReference type="Proteomes" id="UP000194946"/>
    </source>
</evidence>
<dbReference type="Pfam" id="PF11153">
    <property type="entry name" value="DUF2931"/>
    <property type="match status" value="1"/>
</dbReference>
<accession>A0A251ZSI7</accession>
<dbReference type="InterPro" id="IPR021326">
    <property type="entry name" value="DUF2931"/>
</dbReference>
<evidence type="ECO:0000313" key="1">
    <source>
        <dbReference type="EMBL" id="OUI77622.1"/>
    </source>
</evidence>
<name>A0A251ZSI7_9PROT</name>
<protein>
    <recommendedName>
        <fullName evidence="3">DUF2931 family protein</fullName>
    </recommendedName>
</protein>
<gene>
    <name evidence="1" type="ORF">HK18_05170</name>
</gene>
<dbReference type="RefSeq" id="WP_179191880.1">
    <property type="nucleotide sequence ID" value="NZ_JOPB01000032.1"/>
</dbReference>
<dbReference type="EMBL" id="JOPB01000032">
    <property type="protein sequence ID" value="OUI77622.1"/>
    <property type="molecule type" value="Genomic_DNA"/>
</dbReference>
<dbReference type="AlphaFoldDB" id="A0A251ZSI7"/>
<reference evidence="2" key="1">
    <citation type="submission" date="2014-06" db="EMBL/GenBank/DDBJ databases">
        <authorList>
            <person name="Winans N.J."/>
            <person name="Newell P.D."/>
            <person name="Douglas A.E."/>
        </authorList>
    </citation>
    <scope>NUCLEOTIDE SEQUENCE [LARGE SCALE GENOMIC DNA]</scope>
    <source>
        <strain evidence="2">DmL_052</strain>
    </source>
</reference>
<keyword evidence="2" id="KW-1185">Reference proteome</keyword>
<comment type="caution">
    <text evidence="1">The sequence shown here is derived from an EMBL/GenBank/DDBJ whole genome shotgun (WGS) entry which is preliminary data.</text>
</comment>
<sequence length="347" mass="39769">MSIQKENNNKPAYKYDVEVSSAGGYTALLDFNNNYFIDKSGKILTAFTSPGGMVSDGWSGGEQATASGIIASLPYAIKVSWFSIAENQFWEGEAILDQEKLEKLKQYKVSDVWFKQNAYLLDDFTFTVNYATDGLVTIWIWGGGEVHLFMQFQAKKVEEPNWDRFIQNTFGEKISRKDFLAYQMDLKNGNAALNENVRREVIQKKIPGVDHWLRLMKTYSWILKGNDFFTLKDYQTNYVNGEQYFTHQGQDQTPPRSVPLAFIAFLRNQQTHKDIRADLDLDQEETIEAFEAVAKEPGNEPIQFDIDIHPDMKEIGLFVSKGAHKIELHKFKAIQRDLPAGYNPTIK</sequence>
<organism evidence="1 2">
    <name type="scientific">Commensalibacter intestini</name>
    <dbReference type="NCBI Taxonomy" id="479936"/>
    <lineage>
        <taxon>Bacteria</taxon>
        <taxon>Pseudomonadati</taxon>
        <taxon>Pseudomonadota</taxon>
        <taxon>Alphaproteobacteria</taxon>
        <taxon>Acetobacterales</taxon>
        <taxon>Acetobacteraceae</taxon>
    </lineage>
</organism>